<sequence length="360" mass="40428">MSRNWNKPIDPPPPPPPARVLPPISAPSTIVKEPFSPIDQTKQVESAPEWAQLPKSSSPEDPRSRAHSTSVPRRAHRSDSRPPVPVLGTNMSYPGRRPLTSMLKQSLADHSKFRILVVGKKGSGKSSLINTIFKWIHRLHPQGSSGKRNINLEFHPEDNRYLIVHECSGFEPGDAEGLQSIRDFILYRTDPSRSGPRKITCCLDMCPHTRRYKWEYWRWIREILALRGLPVVVAFTKFDLVVSPEGYSESARTSAYAQCEELSRSLFRKEPRDVPAEIVSVYPQYLDLIGNLVVTTDRTHHGLACWPLPLLPGGSNVQGAKPRIAPAPLVWSVALRASQDISIQASIESDESREYIRVAD</sequence>
<keyword evidence="2" id="KW-1185">Reference proteome</keyword>
<gene>
    <name evidence="1" type="ORF">F5148DRAFT_1218621</name>
</gene>
<name>A0ACC0U2M3_9AGAM</name>
<dbReference type="EMBL" id="JAGFNK010000196">
    <property type="protein sequence ID" value="KAI9459745.1"/>
    <property type="molecule type" value="Genomic_DNA"/>
</dbReference>
<organism evidence="1 2">
    <name type="scientific">Russula earlei</name>
    <dbReference type="NCBI Taxonomy" id="71964"/>
    <lineage>
        <taxon>Eukaryota</taxon>
        <taxon>Fungi</taxon>
        <taxon>Dikarya</taxon>
        <taxon>Basidiomycota</taxon>
        <taxon>Agaricomycotina</taxon>
        <taxon>Agaricomycetes</taxon>
        <taxon>Russulales</taxon>
        <taxon>Russulaceae</taxon>
        <taxon>Russula</taxon>
    </lineage>
</organism>
<comment type="caution">
    <text evidence="1">The sequence shown here is derived from an EMBL/GenBank/DDBJ whole genome shotgun (WGS) entry which is preliminary data.</text>
</comment>
<reference evidence="1" key="1">
    <citation type="submission" date="2021-03" db="EMBL/GenBank/DDBJ databases">
        <title>Evolutionary priming and transition to the ectomycorrhizal habit in an iconic lineage of mushroom-forming fungi: is preadaptation a requirement?</title>
        <authorList>
            <consortium name="DOE Joint Genome Institute"/>
            <person name="Looney B.P."/>
            <person name="Miyauchi S."/>
            <person name="Morin E."/>
            <person name="Drula E."/>
            <person name="Courty P.E."/>
            <person name="Chicoki N."/>
            <person name="Fauchery L."/>
            <person name="Kohler A."/>
            <person name="Kuo A."/>
            <person name="LaButti K."/>
            <person name="Pangilinan J."/>
            <person name="Lipzen A."/>
            <person name="Riley R."/>
            <person name="Andreopoulos W."/>
            <person name="He G."/>
            <person name="Johnson J."/>
            <person name="Barry K.W."/>
            <person name="Grigoriev I.V."/>
            <person name="Nagy L."/>
            <person name="Hibbett D."/>
            <person name="Henrissat B."/>
            <person name="Matheny P.B."/>
            <person name="Labbe J."/>
            <person name="Martin A.F."/>
        </authorList>
    </citation>
    <scope>NUCLEOTIDE SEQUENCE</scope>
    <source>
        <strain evidence="1">BPL698</strain>
    </source>
</reference>
<accession>A0ACC0U2M3</accession>
<protein>
    <submittedName>
        <fullName evidence="1">Uncharacterized protein</fullName>
    </submittedName>
</protein>
<evidence type="ECO:0000313" key="2">
    <source>
        <dbReference type="Proteomes" id="UP001207468"/>
    </source>
</evidence>
<evidence type="ECO:0000313" key="1">
    <source>
        <dbReference type="EMBL" id="KAI9459745.1"/>
    </source>
</evidence>
<proteinExistence type="predicted"/>
<dbReference type="Proteomes" id="UP001207468">
    <property type="component" value="Unassembled WGS sequence"/>
</dbReference>